<name>A0A7Z2YEE1_9VIBR</name>
<dbReference type="AlphaFoldDB" id="A0A7Z2YEE1"/>
<gene>
    <name evidence="1" type="ORF">GT360_11125</name>
</gene>
<dbReference type="EMBL" id="CP047475">
    <property type="protein sequence ID" value="QIA64025.1"/>
    <property type="molecule type" value="Genomic_DNA"/>
</dbReference>
<keyword evidence="2" id="KW-1185">Reference proteome</keyword>
<reference evidence="1 2" key="1">
    <citation type="submission" date="2020-01" db="EMBL/GenBank/DDBJ databases">
        <title>Whole genome and functional gene identification of agarase of Vibrio HN897.</title>
        <authorList>
            <person name="Liu Y."/>
            <person name="Zhao Z."/>
        </authorList>
    </citation>
    <scope>NUCLEOTIDE SEQUENCE [LARGE SCALE GENOMIC DNA]</scope>
    <source>
        <strain evidence="1 2">HN897</strain>
    </source>
</reference>
<organism evidence="1 2">
    <name type="scientific">Vibrio astriarenae</name>
    <dbReference type="NCBI Taxonomy" id="1481923"/>
    <lineage>
        <taxon>Bacteria</taxon>
        <taxon>Pseudomonadati</taxon>
        <taxon>Pseudomonadota</taxon>
        <taxon>Gammaproteobacteria</taxon>
        <taxon>Vibrionales</taxon>
        <taxon>Vibrionaceae</taxon>
        <taxon>Vibrio</taxon>
    </lineage>
</organism>
<accession>A0A7Z2YEE1</accession>
<evidence type="ECO:0000313" key="1">
    <source>
        <dbReference type="EMBL" id="QIA64025.1"/>
    </source>
</evidence>
<dbReference type="KEGG" id="vas:GT360_11125"/>
<protein>
    <submittedName>
        <fullName evidence="1">Uncharacterized protein</fullName>
    </submittedName>
</protein>
<dbReference type="Proteomes" id="UP000464262">
    <property type="component" value="Chromosome 1"/>
</dbReference>
<sequence length="75" mass="8542">MPLTPKEEEKIQAKATKQTKTLINQLNRYAAKNLNCSIFEDGSVMMDSGIPDVHYADQDTLKDLRLHLDLILKNI</sequence>
<proteinExistence type="predicted"/>
<dbReference type="RefSeq" id="WP_164648934.1">
    <property type="nucleotide sequence ID" value="NZ_CP047475.1"/>
</dbReference>
<evidence type="ECO:0000313" key="2">
    <source>
        <dbReference type="Proteomes" id="UP000464262"/>
    </source>
</evidence>